<dbReference type="RefSeq" id="WP_031137065.1">
    <property type="nucleotide sequence ID" value="NZ_CP017316.1"/>
</dbReference>
<sequence>MTVNPIEMQKNLGGVSYPASKDEIVRQAREHGAGEKVMDALESIPDKEYDSPAAVSKEVGKGT</sequence>
<name>A0A1D8FWE8_9ACTN</name>
<dbReference type="OrthoDB" id="6161020at2"/>
<dbReference type="InterPro" id="IPR021527">
    <property type="entry name" value="DUF2795"/>
</dbReference>
<protein>
    <recommendedName>
        <fullName evidence="3">DUF2795 domain-containing protein</fullName>
    </recommendedName>
</protein>
<evidence type="ECO:0000313" key="2">
    <source>
        <dbReference type="Proteomes" id="UP000095349"/>
    </source>
</evidence>
<organism evidence="1 2">
    <name type="scientific">Streptomyces rubrolavendulae</name>
    <dbReference type="NCBI Taxonomy" id="285473"/>
    <lineage>
        <taxon>Bacteria</taxon>
        <taxon>Bacillati</taxon>
        <taxon>Actinomycetota</taxon>
        <taxon>Actinomycetes</taxon>
        <taxon>Kitasatosporales</taxon>
        <taxon>Streptomycetaceae</taxon>
        <taxon>Streptomyces</taxon>
    </lineage>
</organism>
<reference evidence="1 2" key="1">
    <citation type="submission" date="2016-09" db="EMBL/GenBank/DDBJ databases">
        <title>Streptomyces rubrolavendulae MJM4426 Genome sequencing and assembly.</title>
        <authorList>
            <person name="Kim J.-G."/>
        </authorList>
    </citation>
    <scope>NUCLEOTIDE SEQUENCE [LARGE SCALE GENOMIC DNA]</scope>
    <source>
        <strain evidence="1 2">MJM4426</strain>
    </source>
</reference>
<dbReference type="GeneID" id="91401693"/>
<proteinExistence type="predicted"/>
<dbReference type="STRING" id="285473.A4G23_00244"/>
<dbReference type="AlphaFoldDB" id="A0A1D8FWE8"/>
<evidence type="ECO:0000313" key="1">
    <source>
        <dbReference type="EMBL" id="AOT57455.1"/>
    </source>
</evidence>
<keyword evidence="2" id="KW-1185">Reference proteome</keyword>
<accession>A0A1D8FWE8</accession>
<dbReference type="Pfam" id="PF11387">
    <property type="entry name" value="DUF2795"/>
    <property type="match status" value="1"/>
</dbReference>
<dbReference type="KEGG" id="srn:A4G23_00244"/>
<dbReference type="EMBL" id="CP017316">
    <property type="protein sequence ID" value="AOT57455.1"/>
    <property type="molecule type" value="Genomic_DNA"/>
</dbReference>
<dbReference type="Proteomes" id="UP000095349">
    <property type="component" value="Chromosome"/>
</dbReference>
<dbReference type="PATRIC" id="fig|285473.5.peg.265"/>
<gene>
    <name evidence="1" type="ORF">A4G23_00244</name>
</gene>
<evidence type="ECO:0008006" key="3">
    <source>
        <dbReference type="Google" id="ProtNLM"/>
    </source>
</evidence>